<name>A0A383U345_9FLAO</name>
<keyword evidence="2" id="KW-1185">Reference proteome</keyword>
<sequence length="105" mass="12244">MDKDTSLAYKDIKTALVELKQHLIHFRKEPNTRYVAIYVSPVHKESEQDVQLYYQIKEELLKQDISSQVIYKESIKNNYFGAFLENITPALLAKIDGILGVWIEN</sequence>
<dbReference type="Proteomes" id="UP000262142">
    <property type="component" value="Unassembled WGS sequence"/>
</dbReference>
<dbReference type="RefSeq" id="WP_119059631.1">
    <property type="nucleotide sequence ID" value="NZ_UNSC01000007.1"/>
</dbReference>
<evidence type="ECO:0000313" key="2">
    <source>
        <dbReference type="Proteomes" id="UP000262142"/>
    </source>
</evidence>
<dbReference type="AlphaFoldDB" id="A0A383U345"/>
<dbReference type="InterPro" id="IPR012337">
    <property type="entry name" value="RNaseH-like_sf"/>
</dbReference>
<dbReference type="SUPFAM" id="SSF53098">
    <property type="entry name" value="Ribonuclease H-like"/>
    <property type="match status" value="1"/>
</dbReference>
<gene>
    <name evidence="1" type="ORF">SAMEA104719789_01414</name>
</gene>
<dbReference type="EMBL" id="UNSC01000007">
    <property type="protein sequence ID" value="SZD73960.1"/>
    <property type="molecule type" value="Genomic_DNA"/>
</dbReference>
<organism evidence="1 2">
    <name type="scientific">Candidatus Ornithobacterium hominis</name>
    <dbReference type="NCBI Taxonomy" id="2497989"/>
    <lineage>
        <taxon>Bacteria</taxon>
        <taxon>Pseudomonadati</taxon>
        <taxon>Bacteroidota</taxon>
        <taxon>Flavobacteriia</taxon>
        <taxon>Flavobacteriales</taxon>
        <taxon>Weeksellaceae</taxon>
        <taxon>Ornithobacterium</taxon>
    </lineage>
</organism>
<dbReference type="Gene3D" id="3.40.50.2300">
    <property type="match status" value="1"/>
</dbReference>
<reference evidence="1 2" key="1">
    <citation type="submission" date="2018-09" db="EMBL/GenBank/DDBJ databases">
        <authorList>
            <consortium name="Pathogen Informatics"/>
        </authorList>
    </citation>
    <scope>NUCLEOTIDE SEQUENCE [LARGE SCALE GENOMIC DNA]</scope>
    <source>
        <strain evidence="1 2">OH-22767</strain>
    </source>
</reference>
<accession>A0A383U345</accession>
<proteinExistence type="predicted"/>
<evidence type="ECO:0000313" key="1">
    <source>
        <dbReference type="EMBL" id="SZD73960.1"/>
    </source>
</evidence>
<protein>
    <submittedName>
        <fullName evidence="1">Uncharacterized protein</fullName>
    </submittedName>
</protein>